<dbReference type="Proteomes" id="UP000789375">
    <property type="component" value="Unassembled WGS sequence"/>
</dbReference>
<keyword evidence="1" id="KW-0539">Nucleus</keyword>
<evidence type="ECO:0000313" key="3">
    <source>
        <dbReference type="EMBL" id="CAG8526367.1"/>
    </source>
</evidence>
<evidence type="ECO:0000313" key="4">
    <source>
        <dbReference type="Proteomes" id="UP000789375"/>
    </source>
</evidence>
<dbReference type="InterPro" id="IPR036910">
    <property type="entry name" value="HMG_box_dom_sf"/>
</dbReference>
<feature type="DNA-binding region" description="HMG box" evidence="1">
    <location>
        <begin position="23"/>
        <end position="89"/>
    </location>
</feature>
<dbReference type="CDD" id="cd00084">
    <property type="entry name" value="HMG-box_SF"/>
    <property type="match status" value="1"/>
</dbReference>
<dbReference type="EMBL" id="CAJVPP010000986">
    <property type="protein sequence ID" value="CAG8526367.1"/>
    <property type="molecule type" value="Genomic_DNA"/>
</dbReference>
<sequence length="109" mass="13107">MGDNNLPLYFFEPETSNASRKGPRRRRPNMFISYRKEMMNSKPPNMQMTEYSKLVSKWWKKLSANEKAKLQRRYQIERDQEVQRISSKIDEGMSNPNIINSIYFGYYLL</sequence>
<feature type="domain" description="HMG box" evidence="2">
    <location>
        <begin position="23"/>
        <end position="89"/>
    </location>
</feature>
<organism evidence="3 4">
    <name type="scientific">Funneliformis mosseae</name>
    <name type="common">Endomycorrhizal fungus</name>
    <name type="synonym">Glomus mosseae</name>
    <dbReference type="NCBI Taxonomy" id="27381"/>
    <lineage>
        <taxon>Eukaryota</taxon>
        <taxon>Fungi</taxon>
        <taxon>Fungi incertae sedis</taxon>
        <taxon>Mucoromycota</taxon>
        <taxon>Glomeromycotina</taxon>
        <taxon>Glomeromycetes</taxon>
        <taxon>Glomerales</taxon>
        <taxon>Glomeraceae</taxon>
        <taxon>Funneliformis</taxon>
    </lineage>
</organism>
<gene>
    <name evidence="3" type="ORF">FMOSSE_LOCUS5287</name>
</gene>
<dbReference type="SUPFAM" id="SSF47095">
    <property type="entry name" value="HMG-box"/>
    <property type="match status" value="1"/>
</dbReference>
<comment type="caution">
    <text evidence="3">The sequence shown here is derived from an EMBL/GenBank/DDBJ whole genome shotgun (WGS) entry which is preliminary data.</text>
</comment>
<accession>A0A9N9AFD0</accession>
<dbReference type="AlphaFoldDB" id="A0A9N9AFD0"/>
<keyword evidence="1" id="KW-0238">DNA-binding</keyword>
<dbReference type="GO" id="GO:0005634">
    <property type="term" value="C:nucleus"/>
    <property type="evidence" value="ECO:0007669"/>
    <property type="project" value="UniProtKB-UniRule"/>
</dbReference>
<evidence type="ECO:0000259" key="2">
    <source>
        <dbReference type="PROSITE" id="PS50118"/>
    </source>
</evidence>
<dbReference type="PROSITE" id="PS50118">
    <property type="entry name" value="HMG_BOX_2"/>
    <property type="match status" value="1"/>
</dbReference>
<dbReference type="GO" id="GO:0003677">
    <property type="term" value="F:DNA binding"/>
    <property type="evidence" value="ECO:0007669"/>
    <property type="project" value="UniProtKB-UniRule"/>
</dbReference>
<keyword evidence="4" id="KW-1185">Reference proteome</keyword>
<reference evidence="3" key="1">
    <citation type="submission" date="2021-06" db="EMBL/GenBank/DDBJ databases">
        <authorList>
            <person name="Kallberg Y."/>
            <person name="Tangrot J."/>
            <person name="Rosling A."/>
        </authorList>
    </citation>
    <scope>NUCLEOTIDE SEQUENCE</scope>
    <source>
        <strain evidence="3">87-6 pot B 2015</strain>
    </source>
</reference>
<dbReference type="Gene3D" id="1.10.30.10">
    <property type="entry name" value="High mobility group box domain"/>
    <property type="match status" value="1"/>
</dbReference>
<proteinExistence type="predicted"/>
<protein>
    <submittedName>
        <fullName evidence="3">8277_t:CDS:1</fullName>
    </submittedName>
</protein>
<evidence type="ECO:0000256" key="1">
    <source>
        <dbReference type="PROSITE-ProRule" id="PRU00267"/>
    </source>
</evidence>
<dbReference type="InterPro" id="IPR009071">
    <property type="entry name" value="HMG_box_dom"/>
</dbReference>
<name>A0A9N9AFD0_FUNMO</name>
<dbReference type="Pfam" id="PF00505">
    <property type="entry name" value="HMG_box"/>
    <property type="match status" value="1"/>
</dbReference>